<accession>A0A8X7BGF3</accession>
<gene>
    <name evidence="2" type="primary">AVEN_145542_1</name>
    <name evidence="2" type="ORF">TNCV_3091201</name>
</gene>
<dbReference type="Proteomes" id="UP000887159">
    <property type="component" value="Unassembled WGS sequence"/>
</dbReference>
<comment type="caution">
    <text evidence="2">The sequence shown here is derived from an EMBL/GenBank/DDBJ whole genome shotgun (WGS) entry which is preliminary data.</text>
</comment>
<dbReference type="AlphaFoldDB" id="A0A8X7BGF3"/>
<sequence length="108" mass="12229">MIFSEGQLAAKNPLGDPGSPDTGRSRVTTPNEYRCLAVLAKRSRRSTVSDLSRQLSATMGMTVSWQSMYRRLVHIGLYAHKTIRCIPLTVTRCRQRLTRSREHAMCMC</sequence>
<proteinExistence type="predicted"/>
<dbReference type="EMBL" id="BMAU01021391">
    <property type="protein sequence ID" value="GFY30213.1"/>
    <property type="molecule type" value="Genomic_DNA"/>
</dbReference>
<evidence type="ECO:0000256" key="1">
    <source>
        <dbReference type="SAM" id="MobiDB-lite"/>
    </source>
</evidence>
<reference evidence="2" key="1">
    <citation type="submission" date="2020-08" db="EMBL/GenBank/DDBJ databases">
        <title>Multicomponent nature underlies the extraordinary mechanical properties of spider dragline silk.</title>
        <authorList>
            <person name="Kono N."/>
            <person name="Nakamura H."/>
            <person name="Mori M."/>
            <person name="Yoshida Y."/>
            <person name="Ohtoshi R."/>
            <person name="Malay A.D."/>
            <person name="Moran D.A.P."/>
            <person name="Tomita M."/>
            <person name="Numata K."/>
            <person name="Arakawa K."/>
        </authorList>
    </citation>
    <scope>NUCLEOTIDE SEQUENCE</scope>
</reference>
<evidence type="ECO:0000313" key="2">
    <source>
        <dbReference type="EMBL" id="GFY30213.1"/>
    </source>
</evidence>
<feature type="region of interest" description="Disordered" evidence="1">
    <location>
        <begin position="1"/>
        <end position="29"/>
    </location>
</feature>
<evidence type="ECO:0000313" key="3">
    <source>
        <dbReference type="Proteomes" id="UP000887159"/>
    </source>
</evidence>
<name>A0A8X7BGF3_TRICX</name>
<protein>
    <submittedName>
        <fullName evidence="2">HTH_Tnp_Tc3_2 domain-containing protein</fullName>
    </submittedName>
</protein>
<organism evidence="2 3">
    <name type="scientific">Trichonephila clavipes</name>
    <name type="common">Golden silk orbweaver</name>
    <name type="synonym">Nephila clavipes</name>
    <dbReference type="NCBI Taxonomy" id="2585209"/>
    <lineage>
        <taxon>Eukaryota</taxon>
        <taxon>Metazoa</taxon>
        <taxon>Ecdysozoa</taxon>
        <taxon>Arthropoda</taxon>
        <taxon>Chelicerata</taxon>
        <taxon>Arachnida</taxon>
        <taxon>Araneae</taxon>
        <taxon>Araneomorphae</taxon>
        <taxon>Entelegynae</taxon>
        <taxon>Araneoidea</taxon>
        <taxon>Nephilidae</taxon>
        <taxon>Trichonephila</taxon>
    </lineage>
</organism>
<keyword evidence="3" id="KW-1185">Reference proteome</keyword>